<accession>A0ACA9QC03</accession>
<name>A0ACA9QC03_9GLOM</name>
<dbReference type="Proteomes" id="UP000789366">
    <property type="component" value="Unassembled WGS sequence"/>
</dbReference>
<feature type="non-terminal residue" evidence="1">
    <location>
        <position position="179"/>
    </location>
</feature>
<feature type="non-terminal residue" evidence="1">
    <location>
        <position position="1"/>
    </location>
</feature>
<evidence type="ECO:0000313" key="2">
    <source>
        <dbReference type="Proteomes" id="UP000789366"/>
    </source>
</evidence>
<sequence length="179" mass="19862">NKVEALVGVMCEPHLDGSNFEERLILRNTTFRDIIIRNINFAGFPQNIWSVQPLFKIDSSQTFNGNGWFGMGFNPDDNGMKNADFIIGFISNGNNVSLGNYKAVYGGYHPPTLDPNQDPELESSLSYSFVNNVAVITFKRALSPKALIDFYSGQLSSLTANNLQMITRAVHGGGMFITW</sequence>
<gene>
    <name evidence="1" type="ORF">SPELUC_LOCUS14051</name>
</gene>
<reference evidence="1" key="1">
    <citation type="submission" date="2021-06" db="EMBL/GenBank/DDBJ databases">
        <authorList>
            <person name="Kallberg Y."/>
            <person name="Tangrot J."/>
            <person name="Rosling A."/>
        </authorList>
    </citation>
    <scope>NUCLEOTIDE SEQUENCE</scope>
    <source>
        <strain evidence="1">28 12/20/2015</strain>
    </source>
</reference>
<organism evidence="1 2">
    <name type="scientific">Cetraspora pellucida</name>
    <dbReference type="NCBI Taxonomy" id="1433469"/>
    <lineage>
        <taxon>Eukaryota</taxon>
        <taxon>Fungi</taxon>
        <taxon>Fungi incertae sedis</taxon>
        <taxon>Mucoromycota</taxon>
        <taxon>Glomeromycotina</taxon>
        <taxon>Glomeromycetes</taxon>
        <taxon>Diversisporales</taxon>
        <taxon>Gigasporaceae</taxon>
        <taxon>Cetraspora</taxon>
    </lineage>
</organism>
<proteinExistence type="predicted"/>
<dbReference type="EMBL" id="CAJVPW010039701">
    <property type="protein sequence ID" value="CAG8744689.1"/>
    <property type="molecule type" value="Genomic_DNA"/>
</dbReference>
<keyword evidence="2" id="KW-1185">Reference proteome</keyword>
<protein>
    <submittedName>
        <fullName evidence="1">6377_t:CDS:1</fullName>
    </submittedName>
</protein>
<comment type="caution">
    <text evidence="1">The sequence shown here is derived from an EMBL/GenBank/DDBJ whole genome shotgun (WGS) entry which is preliminary data.</text>
</comment>
<evidence type="ECO:0000313" key="1">
    <source>
        <dbReference type="EMBL" id="CAG8744689.1"/>
    </source>
</evidence>